<feature type="region of interest" description="Disordered" evidence="1">
    <location>
        <begin position="1"/>
        <end position="39"/>
    </location>
</feature>
<feature type="region of interest" description="Disordered" evidence="1">
    <location>
        <begin position="52"/>
        <end position="74"/>
    </location>
</feature>
<keyword evidence="3" id="KW-1185">Reference proteome</keyword>
<proteinExistence type="predicted"/>
<dbReference type="Proteomes" id="UP001295444">
    <property type="component" value="Chromosome 11"/>
</dbReference>
<sequence>MGISHQDTSDEERDFTRGQDSGGRTQDPTGMGHTYPGPKITICTIHQETVPGMAKGPVKTTNSHKTVYNHRRMG</sequence>
<organism evidence="2 3">
    <name type="scientific">Pelobates cultripes</name>
    <name type="common">Western spadefoot toad</name>
    <dbReference type="NCBI Taxonomy" id="61616"/>
    <lineage>
        <taxon>Eukaryota</taxon>
        <taxon>Metazoa</taxon>
        <taxon>Chordata</taxon>
        <taxon>Craniata</taxon>
        <taxon>Vertebrata</taxon>
        <taxon>Euteleostomi</taxon>
        <taxon>Amphibia</taxon>
        <taxon>Batrachia</taxon>
        <taxon>Anura</taxon>
        <taxon>Pelobatoidea</taxon>
        <taxon>Pelobatidae</taxon>
        <taxon>Pelobates</taxon>
    </lineage>
</organism>
<reference evidence="2" key="1">
    <citation type="submission" date="2022-03" db="EMBL/GenBank/DDBJ databases">
        <authorList>
            <person name="Alioto T."/>
            <person name="Alioto T."/>
            <person name="Gomez Garrido J."/>
        </authorList>
    </citation>
    <scope>NUCLEOTIDE SEQUENCE</scope>
</reference>
<feature type="compositionally biased region" description="Polar residues" evidence="1">
    <location>
        <begin position="18"/>
        <end position="28"/>
    </location>
</feature>
<evidence type="ECO:0000313" key="2">
    <source>
        <dbReference type="EMBL" id="CAH2321821.1"/>
    </source>
</evidence>
<accession>A0AAD1T975</accession>
<name>A0AAD1T975_PELCU</name>
<gene>
    <name evidence="2" type="ORF">PECUL_23A033362</name>
</gene>
<evidence type="ECO:0000313" key="3">
    <source>
        <dbReference type="Proteomes" id="UP001295444"/>
    </source>
</evidence>
<protein>
    <submittedName>
        <fullName evidence="2">Uncharacterized protein</fullName>
    </submittedName>
</protein>
<dbReference type="AlphaFoldDB" id="A0AAD1T975"/>
<dbReference type="EMBL" id="OW240922">
    <property type="protein sequence ID" value="CAH2321821.1"/>
    <property type="molecule type" value="Genomic_DNA"/>
</dbReference>
<feature type="non-terminal residue" evidence="2">
    <location>
        <position position="74"/>
    </location>
</feature>
<evidence type="ECO:0000256" key="1">
    <source>
        <dbReference type="SAM" id="MobiDB-lite"/>
    </source>
</evidence>